<dbReference type="InterPro" id="IPR029058">
    <property type="entry name" value="AB_hydrolase_fold"/>
</dbReference>
<accession>A0A1A9N964</accession>
<feature type="active site" evidence="5">
    <location>
        <position position="293"/>
    </location>
</feature>
<dbReference type="InterPro" id="IPR000073">
    <property type="entry name" value="AB_hydrolase_1"/>
</dbReference>
<gene>
    <name evidence="7" type="ORF">A6V36_33780</name>
    <name evidence="8" type="ORF">A6V37_25050</name>
</gene>
<dbReference type="Proteomes" id="UP000078116">
    <property type="component" value="Unassembled WGS sequence"/>
</dbReference>
<dbReference type="Pfam" id="PF00561">
    <property type="entry name" value="Abhydrolase_1"/>
    <property type="match status" value="1"/>
</dbReference>
<evidence type="ECO:0000256" key="3">
    <source>
        <dbReference type="ARBA" id="ARBA00023167"/>
    </source>
</evidence>
<dbReference type="GO" id="GO:0009086">
    <property type="term" value="P:methionine biosynthetic process"/>
    <property type="evidence" value="ECO:0007669"/>
    <property type="project" value="UniProtKB-KW"/>
</dbReference>
<evidence type="ECO:0000313" key="8">
    <source>
        <dbReference type="EMBL" id="OAJ61618.1"/>
    </source>
</evidence>
<feature type="active site" evidence="5">
    <location>
        <position position="326"/>
    </location>
</feature>
<evidence type="ECO:0000256" key="4">
    <source>
        <dbReference type="ARBA" id="ARBA00023315"/>
    </source>
</evidence>
<keyword evidence="1" id="KW-0028">Amino-acid biosynthesis</keyword>
<dbReference type="SUPFAM" id="SSF53474">
    <property type="entry name" value="alpha/beta-Hydrolases"/>
    <property type="match status" value="1"/>
</dbReference>
<dbReference type="STRING" id="1462993.A6V36_33780"/>
<evidence type="ECO:0000313" key="7">
    <source>
        <dbReference type="EMBL" id="OAJ56537.1"/>
    </source>
</evidence>
<evidence type="ECO:0000313" key="9">
    <source>
        <dbReference type="Proteomes" id="UP000077961"/>
    </source>
</evidence>
<keyword evidence="4" id="KW-0012">Acyltransferase</keyword>
<comment type="caution">
    <text evidence="8">The sequence shown here is derived from an EMBL/GenBank/DDBJ whole genome shotgun (WGS) entry which is preliminary data.</text>
</comment>
<organism evidence="8 10">
    <name type="scientific">Paraburkholderia ginsengiterrae</name>
    <dbReference type="NCBI Taxonomy" id="1462993"/>
    <lineage>
        <taxon>Bacteria</taxon>
        <taxon>Pseudomonadati</taxon>
        <taxon>Pseudomonadota</taxon>
        <taxon>Betaproteobacteria</taxon>
        <taxon>Burkholderiales</taxon>
        <taxon>Burkholderiaceae</taxon>
        <taxon>Paraburkholderia</taxon>
    </lineage>
</organism>
<dbReference type="EMBL" id="LXJZ01000186">
    <property type="protein sequence ID" value="OAJ56537.1"/>
    <property type="molecule type" value="Genomic_DNA"/>
</dbReference>
<proteinExistence type="predicted"/>
<dbReference type="Gene3D" id="3.40.50.1820">
    <property type="entry name" value="alpha/beta hydrolase"/>
    <property type="match status" value="1"/>
</dbReference>
<feature type="domain" description="AB hydrolase-1" evidence="6">
    <location>
        <begin position="49"/>
        <end position="329"/>
    </location>
</feature>
<dbReference type="AlphaFoldDB" id="A0A1A9N964"/>
<dbReference type="PANTHER" id="PTHR32268">
    <property type="entry name" value="HOMOSERINE O-ACETYLTRANSFERASE"/>
    <property type="match status" value="1"/>
</dbReference>
<dbReference type="EMBL" id="LXKA01000209">
    <property type="protein sequence ID" value="OAJ61618.1"/>
    <property type="molecule type" value="Genomic_DNA"/>
</dbReference>
<dbReference type="PANTHER" id="PTHR32268:SF11">
    <property type="entry name" value="HOMOSERINE O-ACETYLTRANSFERASE"/>
    <property type="match status" value="1"/>
</dbReference>
<dbReference type="GO" id="GO:0004414">
    <property type="term" value="F:homoserine O-acetyltransferase activity"/>
    <property type="evidence" value="ECO:0007669"/>
    <property type="project" value="TreeGrafter"/>
</dbReference>
<keyword evidence="2" id="KW-0808">Transferase</keyword>
<dbReference type="PIRSF" id="PIRSF000443">
    <property type="entry name" value="Homoser_Ac_trans"/>
    <property type="match status" value="1"/>
</dbReference>
<dbReference type="RefSeq" id="WP_064269586.1">
    <property type="nucleotide sequence ID" value="NZ_LXJZ01000186.1"/>
</dbReference>
<evidence type="ECO:0000313" key="10">
    <source>
        <dbReference type="Proteomes" id="UP000078116"/>
    </source>
</evidence>
<keyword evidence="9" id="KW-1185">Reference proteome</keyword>
<evidence type="ECO:0000256" key="2">
    <source>
        <dbReference type="ARBA" id="ARBA00022679"/>
    </source>
</evidence>
<dbReference type="OrthoDB" id="9800754at2"/>
<protein>
    <recommendedName>
        <fullName evidence="6">AB hydrolase-1 domain-containing protein</fullName>
    </recommendedName>
</protein>
<dbReference type="InterPro" id="IPR008220">
    <property type="entry name" value="HAT_MetX-like"/>
</dbReference>
<name>A0A1A9N964_9BURK</name>
<reference evidence="9 10" key="1">
    <citation type="submission" date="2016-04" db="EMBL/GenBank/DDBJ databases">
        <title>Reclassification of Paraburkholderia panaciterrae (Farh et al. 2015) Dobritsa &amp; Samadpour 2016 as a later homotypic synonym of Paraburkholderia ginsengiterrae (Farh et al. 2015) Dobritsa &amp; Samadpour 2016.</title>
        <authorList>
            <person name="Dobritsa A.P."/>
            <person name="Kutumbaka K."/>
            <person name="Samadpour M."/>
        </authorList>
    </citation>
    <scope>NUCLEOTIDE SEQUENCE [LARGE SCALE GENOMIC DNA]</scope>
    <source>
        <strain evidence="8 10">DCY85</strain>
        <strain evidence="7 9">DCY85-1</strain>
    </source>
</reference>
<keyword evidence="3" id="KW-0486">Methionine biosynthesis</keyword>
<evidence type="ECO:0000256" key="1">
    <source>
        <dbReference type="ARBA" id="ARBA00022605"/>
    </source>
</evidence>
<feature type="active site" description="Nucleophile" evidence="5">
    <location>
        <position position="152"/>
    </location>
</feature>
<evidence type="ECO:0000259" key="6">
    <source>
        <dbReference type="Pfam" id="PF00561"/>
    </source>
</evidence>
<dbReference type="GO" id="GO:0009092">
    <property type="term" value="P:homoserine metabolic process"/>
    <property type="evidence" value="ECO:0007669"/>
    <property type="project" value="TreeGrafter"/>
</dbReference>
<dbReference type="Proteomes" id="UP000077961">
    <property type="component" value="Unassembled WGS sequence"/>
</dbReference>
<sequence>MNSSFSPDAAAALRQHRIESFALANGELLPEAVTAFLTFGELAPNGRNAILVTHGYTSGPDMLRPDSAAAEGSWSELVGPGKPIDTERFFVVCPNMLGSSYGSTNGASIDPRTGRPYGLRFPGVTLADIVSAQHALLDHLGVRHLVAVVGPSFGGFQAFQWAVSYPDFVDGIVAATSAPFCPPADVKGIVKRLAQDPNWHDGDYYDVPGGVDATLTRMRVETLRSFGIDTVLAARFPDATARDAEIQRIAATWAERFDANSMVILMRAAECFDLRPRLSRIAARVLFVLSSTDRLFPPTLAPGVMDALWNAGVQAAYHEIDSPHGHFASGVDAGRWAHRLAAFIEALTR</sequence>
<evidence type="ECO:0000256" key="5">
    <source>
        <dbReference type="PIRSR" id="PIRSR000443-1"/>
    </source>
</evidence>